<dbReference type="EMBL" id="KF501372">
    <property type="protein sequence ID" value="AHF46228.1"/>
    <property type="molecule type" value="Genomic_DNA"/>
</dbReference>
<gene>
    <name evidence="1" type="ORF">pZL1.63c</name>
</gene>
<dbReference type="AlphaFoldDB" id="W0FTN7"/>
<evidence type="ECO:0000313" key="1">
    <source>
        <dbReference type="EMBL" id="AHF46228.1"/>
    </source>
</evidence>
<proteinExistence type="predicted"/>
<reference evidence="1" key="1">
    <citation type="submission" date="2013-08" db="EMBL/GenBank/DDBJ databases">
        <title>Two distinct conjugal transfer systems on Streptomyces plasmid pZL1.</title>
        <authorList>
            <person name="Zhao L."/>
            <person name="Zhong L."/>
            <person name="Qin Z."/>
        </authorList>
    </citation>
    <scope>NUCLEOTIDE SEQUENCE</scope>
    <source>
        <strain evidence="1">14R-10</strain>
        <plasmid evidence="1">pZL1</plasmid>
    </source>
</reference>
<geneLocation type="plasmid" evidence="1">
    <name>pZL1</name>
</geneLocation>
<accession>W0FTN7</accession>
<sequence length="255" mass="27171">MTLHSDPPNGDADTARARRDLLVDGHDGRMVTETIGRPLLRAQQTAQTYRAAVDHAELDRCGAPDRVWLRGQSALCYRRARIAADEAALATERTQPVQADAWSALADRYATAARHLARPAPVRADAITNLRAAADALEALPSTIPAQPAATLSCIALFSVDSGREALDNARRGNGPVRKHVNTLEVELLLFAAYAQGQAETGYHIATQAVRALDRARKTAPEGEADAMNPQALATAFELSEQALDAAEAAVSPAP</sequence>
<organism evidence="1">
    <name type="scientific">Streptomyces sp. 14R-10</name>
    <dbReference type="NCBI Taxonomy" id="1442159"/>
    <lineage>
        <taxon>Bacteria</taxon>
        <taxon>Bacillati</taxon>
        <taxon>Actinomycetota</taxon>
        <taxon>Actinomycetes</taxon>
        <taxon>Kitasatosporales</taxon>
        <taxon>Streptomycetaceae</taxon>
        <taxon>Streptomyces</taxon>
    </lineage>
</organism>
<keyword evidence="1" id="KW-0614">Plasmid</keyword>
<dbReference type="RefSeq" id="WP_024127954.1">
    <property type="nucleotide sequence ID" value="NC_023316.1"/>
</dbReference>
<name>W0FTN7_9ACTN</name>
<protein>
    <submittedName>
        <fullName evidence="1">Uncharacterized protein</fullName>
    </submittedName>
</protein>